<keyword evidence="3" id="KW-0210">Decarboxylase</keyword>
<comment type="similarity">
    <text evidence="2">Belongs to the Orn/Lys/Arg decarboxylase class-I family.</text>
</comment>
<dbReference type="SUPFAM" id="SSF53383">
    <property type="entry name" value="PLP-dependent transferases"/>
    <property type="match status" value="1"/>
</dbReference>
<dbReference type="Gene3D" id="3.90.100.10">
    <property type="entry name" value="Orn/Lys/Arg decarboxylase, C-terminal domain"/>
    <property type="match status" value="1"/>
</dbReference>
<dbReference type="PANTHER" id="PTHR43277">
    <property type="entry name" value="ARGININE DECARBOXYLASE"/>
    <property type="match status" value="1"/>
</dbReference>
<dbReference type="PANTHER" id="PTHR43277:SF3">
    <property type="entry name" value="DECARBOXYLASE, PUTATIVE-RELATED"/>
    <property type="match status" value="1"/>
</dbReference>
<proteinExistence type="inferred from homology"/>
<dbReference type="InterPro" id="IPR036633">
    <property type="entry name" value="Prn/Lys/Arg_de-COase_C_sf"/>
</dbReference>
<feature type="domain" description="Orn/Lys/Arg decarboxylase C-terminal" evidence="7">
    <location>
        <begin position="418"/>
        <end position="462"/>
    </location>
</feature>
<feature type="domain" description="Orn/Lys/Arg decarboxylases family 1 pyridoxal-P attachment site" evidence="6">
    <location>
        <begin position="6"/>
        <end position="292"/>
    </location>
</feature>
<comment type="cofactor">
    <cofactor evidence="1">
        <name>pyridoxal 5'-phosphate</name>
        <dbReference type="ChEBI" id="CHEBI:597326"/>
    </cofactor>
</comment>
<protein>
    <submittedName>
        <fullName evidence="8">Aminotransferase class I/II-fold pyridoxal phosphate-dependent enzyme</fullName>
    </submittedName>
</protein>
<dbReference type="SUPFAM" id="SSF55904">
    <property type="entry name" value="Ornithine decarboxylase C-terminal domain"/>
    <property type="match status" value="1"/>
</dbReference>
<evidence type="ECO:0000313" key="9">
    <source>
        <dbReference type="Proteomes" id="UP000824056"/>
    </source>
</evidence>
<evidence type="ECO:0000259" key="7">
    <source>
        <dbReference type="Pfam" id="PF03711"/>
    </source>
</evidence>
<evidence type="ECO:0000259" key="6">
    <source>
        <dbReference type="Pfam" id="PF01276"/>
    </source>
</evidence>
<comment type="caution">
    <text evidence="8">The sequence shown here is derived from an EMBL/GenBank/DDBJ whole genome shotgun (WGS) entry which is preliminary data.</text>
</comment>
<dbReference type="InterPro" id="IPR052357">
    <property type="entry name" value="Orn_Lys_Arg_decarboxylase-I"/>
</dbReference>
<gene>
    <name evidence="8" type="ORF">H9809_05185</name>
</gene>
<dbReference type="Proteomes" id="UP000824056">
    <property type="component" value="Unassembled WGS sequence"/>
</dbReference>
<dbReference type="Pfam" id="PF01276">
    <property type="entry name" value="OKR_DC_1"/>
    <property type="match status" value="1"/>
</dbReference>
<dbReference type="InterPro" id="IPR008286">
    <property type="entry name" value="Prn/Lys/Arg_de-COase_C"/>
</dbReference>
<dbReference type="Gene3D" id="3.40.640.10">
    <property type="entry name" value="Type I PLP-dependent aspartate aminotransferase-like (Major domain)"/>
    <property type="match status" value="1"/>
</dbReference>
<evidence type="ECO:0000313" key="8">
    <source>
        <dbReference type="EMBL" id="HIZ65283.1"/>
    </source>
</evidence>
<keyword evidence="5" id="KW-0456">Lyase</keyword>
<dbReference type="AlphaFoldDB" id="A0A9D2FQS7"/>
<reference evidence="8" key="2">
    <citation type="submission" date="2021-04" db="EMBL/GenBank/DDBJ databases">
        <authorList>
            <person name="Gilroy R."/>
        </authorList>
    </citation>
    <scope>NUCLEOTIDE SEQUENCE</scope>
    <source>
        <strain evidence="8">1068</strain>
    </source>
</reference>
<reference evidence="8" key="1">
    <citation type="journal article" date="2021" name="PeerJ">
        <title>Extensive microbial diversity within the chicken gut microbiome revealed by metagenomics and culture.</title>
        <authorList>
            <person name="Gilroy R."/>
            <person name="Ravi A."/>
            <person name="Getino M."/>
            <person name="Pursley I."/>
            <person name="Horton D.L."/>
            <person name="Alikhan N.F."/>
            <person name="Baker D."/>
            <person name="Gharbi K."/>
            <person name="Hall N."/>
            <person name="Watson M."/>
            <person name="Adriaenssens E.M."/>
            <person name="Foster-Nyarko E."/>
            <person name="Jarju S."/>
            <person name="Secka A."/>
            <person name="Antonio M."/>
            <person name="Oren A."/>
            <person name="Chaudhuri R.R."/>
            <person name="La Ragione R."/>
            <person name="Hildebrand F."/>
            <person name="Pallen M.J."/>
        </authorList>
    </citation>
    <scope>NUCLEOTIDE SEQUENCE</scope>
    <source>
        <strain evidence="8">1068</strain>
    </source>
</reference>
<keyword evidence="8" id="KW-0032">Aminotransferase</keyword>
<organism evidence="8 9">
    <name type="scientific">Candidatus Blautia pullicola</name>
    <dbReference type="NCBI Taxonomy" id="2838498"/>
    <lineage>
        <taxon>Bacteria</taxon>
        <taxon>Bacillati</taxon>
        <taxon>Bacillota</taxon>
        <taxon>Clostridia</taxon>
        <taxon>Lachnospirales</taxon>
        <taxon>Lachnospiraceae</taxon>
        <taxon>Blautia</taxon>
    </lineage>
</organism>
<dbReference type="InterPro" id="IPR015421">
    <property type="entry name" value="PyrdxlP-dep_Trfase_major"/>
</dbReference>
<dbReference type="InterPro" id="IPR000310">
    <property type="entry name" value="Orn/Lys/Arg_deCO2ase_major_dom"/>
</dbReference>
<evidence type="ECO:0000256" key="1">
    <source>
        <dbReference type="ARBA" id="ARBA00001933"/>
    </source>
</evidence>
<name>A0A9D2FQS7_9FIRM</name>
<dbReference type="Pfam" id="PF03711">
    <property type="entry name" value="OKR_DC_1_C"/>
    <property type="match status" value="1"/>
</dbReference>
<accession>A0A9D2FQS7</accession>
<sequence>MRYLDEALYEYAKEGRYPFHMPGHKRNFHNGNLENPYGVDITEITGFDNLHHAEGILKENQELAAEIYGAKNTYFLVNGSTAGILTAISACTKPGGVLLMARNCHKAAYHGAALRGLKTKYLYPSYEKKTGLNGGIGPEQVERALCRDSGIQAVLLTSPTYDGMVSDIEEIARIVHSFGLPLIVDEAHGAHLPFHPYFPQSALEKGADIVIQSLHKTLPSLTQTGLLHICSQRVSRERVESFLGIYQTSSPSYVLMGSIAACLRYLKTEGRRDFETYTQRLDQCRRKLESLKLLTLIGEEVKGGNSQVFDLDKSKLVISTAKAPIDGPDLHRRLRERYGLELEMEAPEYVLALTSVMDSCQGFQRLSGALLEIDRALAEGEKKRDTAFKSLDKEGEKRAPLADFAAFPAAEENLDACTMEAALEGEKELIPLEQSQGRISSEFAYLYPPGIPLLVPGERISTRFINQAESWKKRGIYLQGLWDKKQESIYVLDEIRKQ</sequence>
<dbReference type="InterPro" id="IPR015424">
    <property type="entry name" value="PyrdxlP-dep_Trfase"/>
</dbReference>
<dbReference type="GO" id="GO:0016831">
    <property type="term" value="F:carboxy-lyase activity"/>
    <property type="evidence" value="ECO:0007669"/>
    <property type="project" value="UniProtKB-KW"/>
</dbReference>
<evidence type="ECO:0000256" key="2">
    <source>
        <dbReference type="ARBA" id="ARBA00010671"/>
    </source>
</evidence>
<evidence type="ECO:0000256" key="3">
    <source>
        <dbReference type="ARBA" id="ARBA00022793"/>
    </source>
</evidence>
<keyword evidence="8" id="KW-0808">Transferase</keyword>
<dbReference type="EMBL" id="DXBG01000126">
    <property type="protein sequence ID" value="HIZ65283.1"/>
    <property type="molecule type" value="Genomic_DNA"/>
</dbReference>
<evidence type="ECO:0000256" key="4">
    <source>
        <dbReference type="ARBA" id="ARBA00022898"/>
    </source>
</evidence>
<keyword evidence="4" id="KW-0663">Pyridoxal phosphate</keyword>
<dbReference type="GO" id="GO:0008483">
    <property type="term" value="F:transaminase activity"/>
    <property type="evidence" value="ECO:0007669"/>
    <property type="project" value="UniProtKB-KW"/>
</dbReference>
<evidence type="ECO:0000256" key="5">
    <source>
        <dbReference type="ARBA" id="ARBA00023239"/>
    </source>
</evidence>